<evidence type="ECO:0000313" key="13">
    <source>
        <dbReference type="EMBL" id="NDV29139.1"/>
    </source>
</evidence>
<dbReference type="GO" id="GO:0032934">
    <property type="term" value="F:sterol binding"/>
    <property type="evidence" value="ECO:0007669"/>
    <property type="project" value="TreeGrafter"/>
</dbReference>
<dbReference type="Gene3D" id="1.20.1640.10">
    <property type="entry name" value="Multidrug efflux transporter AcrB transmembrane domain"/>
    <property type="match status" value="2"/>
</dbReference>
<keyword evidence="8 11" id="KW-0472">Membrane</keyword>
<protein>
    <recommendedName>
        <fullName evidence="12">SSD domain-containing protein</fullName>
    </recommendedName>
</protein>
<feature type="transmembrane region" description="Helical" evidence="11">
    <location>
        <begin position="585"/>
        <end position="604"/>
    </location>
</feature>
<keyword evidence="10" id="KW-0325">Glycoprotein</keyword>
<proteinExistence type="inferred from homology"/>
<dbReference type="PANTHER" id="PTHR45727:SF2">
    <property type="entry name" value="NPC INTRACELLULAR CHOLESTEROL TRANSPORTER 1"/>
    <property type="match status" value="1"/>
</dbReference>
<dbReference type="SUPFAM" id="SSF82866">
    <property type="entry name" value="Multidrug efflux transporter AcrB transmembrane domain"/>
    <property type="match status" value="2"/>
</dbReference>
<dbReference type="InterPro" id="IPR053956">
    <property type="entry name" value="NPC1_MLD"/>
</dbReference>
<comment type="subcellular location">
    <subcellularLocation>
        <location evidence="1">Membrane</location>
        <topology evidence="1">Multi-pass membrane protein</topology>
    </subcellularLocation>
</comment>
<keyword evidence="9" id="KW-1015">Disulfide bond</keyword>
<evidence type="ECO:0000256" key="3">
    <source>
        <dbReference type="ARBA" id="ARBA00022448"/>
    </source>
</evidence>
<name>A0A6B2KWP2_9EUKA</name>
<evidence type="ECO:0000256" key="5">
    <source>
        <dbReference type="ARBA" id="ARBA00022729"/>
    </source>
</evidence>
<comment type="similarity">
    <text evidence="2">Belongs to the patched family.</text>
</comment>
<dbReference type="GO" id="GO:0015918">
    <property type="term" value="P:sterol transport"/>
    <property type="evidence" value="ECO:0007669"/>
    <property type="project" value="TreeGrafter"/>
</dbReference>
<dbReference type="PROSITE" id="PS50156">
    <property type="entry name" value="SSD"/>
    <property type="match status" value="1"/>
</dbReference>
<feature type="domain" description="SSD" evidence="12">
    <location>
        <begin position="517"/>
        <end position="678"/>
    </location>
</feature>
<dbReference type="AlphaFoldDB" id="A0A6B2KWP2"/>
<dbReference type="PANTHER" id="PTHR45727">
    <property type="entry name" value="NPC INTRACELLULAR CHOLESTEROL TRANSPORTER 1"/>
    <property type="match status" value="1"/>
</dbReference>
<evidence type="ECO:0000256" key="2">
    <source>
        <dbReference type="ARBA" id="ARBA00005585"/>
    </source>
</evidence>
<feature type="transmembrane region" description="Helical" evidence="11">
    <location>
        <begin position="549"/>
        <end position="573"/>
    </location>
</feature>
<feature type="transmembrane region" description="Helical" evidence="11">
    <location>
        <begin position="214"/>
        <end position="235"/>
    </location>
</feature>
<feature type="transmembrane region" description="Helical" evidence="11">
    <location>
        <begin position="996"/>
        <end position="1016"/>
    </location>
</feature>
<dbReference type="Pfam" id="PF16414">
    <property type="entry name" value="NPC1_N"/>
    <property type="match status" value="1"/>
</dbReference>
<dbReference type="InterPro" id="IPR032190">
    <property type="entry name" value="NPC1_N"/>
</dbReference>
<keyword evidence="7" id="KW-0445">Lipid transport</keyword>
<dbReference type="EMBL" id="GIBP01000170">
    <property type="protein sequence ID" value="NDV29139.1"/>
    <property type="molecule type" value="Transcribed_RNA"/>
</dbReference>
<sequence>MEIPSPYNGPAFNLSSASECVQSFGNRGVCCSWWQAYIMDQNMAQASNLFSPCPTCLQNFKNLWCNFTCSPDQSMFLSGVQTWTNDNFTFYEIVNYTLNINHSQGLYDSCYGVHFGPTTDTVFDVLFQVHNPPEFYAFLSKNSITNANITINFITDNRTIDQNPYQLNDPVDSCSLTCSCNDCFDACPLPPPHPPPSIDCLFYISSQCIPRLDFGLVLGYVLFVISFLVLFLLLLSPHEEHQETQVYSVQETKEADVGGVLAILRKIWTIWGSFIARHPLLVILLSVLFMGLCTPWIYKIEIETAPEKLWVPESSVAEQNKQFFDSHFGPFWRINMFYVHYDEKIANPGPLLTKPNLIGLGNLLDEIYNITTKKGKMITDFCYKPVLGKGCLVNSVFAFWQDNITHMEMDNTTNTLIQCLAQTTNGFCLSDIGVYMQPEVILGGYPGNQFMNSTAMVVTILLNNDQDAQYVSDVMEWEQMFLDIIQKQPLKKDLGLFISYSAERSLQDELSRETDADILVIVLSYLAMFVYVGIALSSIKSPFLVHTKFMLAFVGVFTVIISLAMAVGVASLIGIKATLIISEVIPFLVLSIGVDNIFILIEAFESCEPQVHIETRMIMTMQRVGSSITMASISEASAFLLGILTKMPAVVAFSIYAALAVFFDFLLQISFFSAFMVLNAKRQEAGRPEFLCCLKFNERGDRRPLIEGEDTDNNEGIVAQVFRKYYAPFVTNKVVKIIVVIIFVGGCLTCAHYAVRVELGLPQEYALPDDSYLVDYFGALAKYGRAGPPLYFVVKSGNYSDMNFQNKICSLGKLSGCLPNSLPNMYRSYARDSDFTYLDGNLANWMDSYLSWVSGGGGCCSAFANFTLCDGLAPIPITGCEFCYQVVTWVQQKPVQFFQLLKGYLTSNPDSNCPNNGSPYLEDVKFNETQDGAISEITVTRFRGLNKVLVTQNDYIGALRASYDFAAKISGDIGLEIFPYSVFHIFFEQYLYIENVTIMTIGLAASAIFLVTLLTVGNLSLSFIILLVVAMIEIDLLGIMAIWGVELNAVSAVNLVMAIGISVEFCVHIAHHFAVSEGDRNGRVTDSLSTMGASVFKGITLTKFLGVIVLAFAKSKIFQIYYFRMFLGIVLLGAAHGLLFLPVLLSICGPPTKKRAFAIW</sequence>
<evidence type="ECO:0000256" key="6">
    <source>
        <dbReference type="ARBA" id="ARBA00022989"/>
    </source>
</evidence>
<evidence type="ECO:0000256" key="8">
    <source>
        <dbReference type="ARBA" id="ARBA00023136"/>
    </source>
</evidence>
<feature type="transmembrane region" description="Helical" evidence="11">
    <location>
        <begin position="624"/>
        <end position="644"/>
    </location>
</feature>
<organism evidence="13">
    <name type="scientific">Arcella intermedia</name>
    <dbReference type="NCBI Taxonomy" id="1963864"/>
    <lineage>
        <taxon>Eukaryota</taxon>
        <taxon>Amoebozoa</taxon>
        <taxon>Tubulinea</taxon>
        <taxon>Elardia</taxon>
        <taxon>Arcellinida</taxon>
        <taxon>Sphaerothecina</taxon>
        <taxon>Arcellidae</taxon>
        <taxon>Arcella</taxon>
    </lineage>
</organism>
<feature type="transmembrane region" description="Helical" evidence="11">
    <location>
        <begin position="1023"/>
        <end position="1045"/>
    </location>
</feature>
<evidence type="ECO:0000256" key="7">
    <source>
        <dbReference type="ARBA" id="ARBA00023055"/>
    </source>
</evidence>
<feature type="transmembrane region" description="Helical" evidence="11">
    <location>
        <begin position="1095"/>
        <end position="1113"/>
    </location>
</feature>
<feature type="transmembrane region" description="Helical" evidence="11">
    <location>
        <begin position="734"/>
        <end position="755"/>
    </location>
</feature>
<dbReference type="Pfam" id="PF12349">
    <property type="entry name" value="Sterol-sensing"/>
    <property type="match status" value="1"/>
</dbReference>
<feature type="transmembrane region" description="Helical" evidence="11">
    <location>
        <begin position="1051"/>
        <end position="1074"/>
    </location>
</feature>
<accession>A0A6B2KWP2</accession>
<evidence type="ECO:0000256" key="1">
    <source>
        <dbReference type="ARBA" id="ARBA00004141"/>
    </source>
</evidence>
<keyword evidence="5" id="KW-0732">Signal</keyword>
<dbReference type="FunFam" id="1.20.1640.10:FF:000029">
    <property type="entry name" value="Putative Patched sphingolipid transporter"/>
    <property type="match status" value="1"/>
</dbReference>
<keyword evidence="6 11" id="KW-1133">Transmembrane helix</keyword>
<dbReference type="InterPro" id="IPR053958">
    <property type="entry name" value="HMGCR/SNAP/NPC1-like_SSD"/>
</dbReference>
<evidence type="ECO:0000256" key="10">
    <source>
        <dbReference type="ARBA" id="ARBA00023180"/>
    </source>
</evidence>
<dbReference type="InterPro" id="IPR000731">
    <property type="entry name" value="SSD"/>
</dbReference>
<keyword evidence="3" id="KW-0813">Transport</keyword>
<feature type="transmembrane region" description="Helical" evidence="11">
    <location>
        <begin position="518"/>
        <end position="537"/>
    </location>
</feature>
<evidence type="ECO:0000256" key="4">
    <source>
        <dbReference type="ARBA" id="ARBA00022692"/>
    </source>
</evidence>
<dbReference type="Pfam" id="PF22314">
    <property type="entry name" value="NPC1_MLD"/>
    <property type="match status" value="1"/>
</dbReference>
<evidence type="ECO:0000256" key="11">
    <source>
        <dbReference type="SAM" id="Phobius"/>
    </source>
</evidence>
<evidence type="ECO:0000256" key="9">
    <source>
        <dbReference type="ARBA" id="ARBA00023157"/>
    </source>
</evidence>
<keyword evidence="4 11" id="KW-0812">Transmembrane</keyword>
<reference evidence="13" key="1">
    <citation type="journal article" date="2020" name="J. Eukaryot. Microbiol.">
        <title>De novo Sequencing, Assembly and Annotation of the Transcriptome for the Free-Living Testate Amoeba Arcella intermedia.</title>
        <authorList>
            <person name="Ribeiro G.M."/>
            <person name="Porfirio-Sousa A.L."/>
            <person name="Maurer-Alcala X.X."/>
            <person name="Katz L.A."/>
            <person name="Lahr D.J.G."/>
        </authorList>
    </citation>
    <scope>NUCLEOTIDE SEQUENCE</scope>
</reference>
<feature type="transmembrane region" description="Helical" evidence="11">
    <location>
        <begin position="1125"/>
        <end position="1145"/>
    </location>
</feature>
<evidence type="ECO:0000259" key="12">
    <source>
        <dbReference type="PROSITE" id="PS50156"/>
    </source>
</evidence>
<feature type="transmembrane region" description="Helical" evidence="11">
    <location>
        <begin position="650"/>
        <end position="678"/>
    </location>
</feature>
<dbReference type="GO" id="GO:0016020">
    <property type="term" value="C:membrane"/>
    <property type="evidence" value="ECO:0007669"/>
    <property type="project" value="UniProtKB-SubCell"/>
</dbReference>